<protein>
    <submittedName>
        <fullName evidence="1">17808_t:CDS:1</fullName>
    </submittedName>
</protein>
<gene>
    <name evidence="1" type="ORF">RPERSI_LOCUS131</name>
</gene>
<comment type="caution">
    <text evidence="1">The sequence shown here is derived from an EMBL/GenBank/DDBJ whole genome shotgun (WGS) entry which is preliminary data.</text>
</comment>
<accession>A0ACA9K9D5</accession>
<reference evidence="1" key="1">
    <citation type="submission" date="2021-06" db="EMBL/GenBank/DDBJ databases">
        <authorList>
            <person name="Kallberg Y."/>
            <person name="Tangrot J."/>
            <person name="Rosling A."/>
        </authorList>
    </citation>
    <scope>NUCLEOTIDE SEQUENCE</scope>
    <source>
        <strain evidence="1">MA461A</strain>
    </source>
</reference>
<sequence>MSKVNSRSRSSSPIEHESSRISISHQKIDYNNELHKIEILVNNLIREFGDVRTTKRLDLLWNPSVNTRAKTIPCSQNCFILFRKDITAKYNPQKNSSNSKKRVGKTISDSSKIMKERWAAIKKFNQHEYKFWKKLTEIANLKHKLRYLNYKYILIRKKYKKYRSNNTNHQVDNDTIKSIEIGFNKPLSDNNNCQNNSAFSLPLSDGYLTPSFAPYYLSHRYRQNIMLQYIVQNHNLIRTILSCTLPLSIVNNGEFRKFCSSLDSRFKLPNKIFEKLQFQLSKFKIARENIVSITIENEDSNNAKTALSQLQIKYIPCMANILRNSIDSKLFYTNNIINKSKKLIEILNNDTNRQKLREVQPPFNLVDIENDWNSVYQAINNLIILQPSILYLSREDEKLKENILSEDEFNIYKELDIILTLFYKLTEMLKHSKYSVLSFITPAIENIKQRLSIYQPKNNIVQQVKVTILDNLKKIFNTPSIFGLYESTTLNPVTINKDSKMLAFFYIFIQENRQTEFDKYLELPQLDVTEENNPLI</sequence>
<keyword evidence="2" id="KW-1185">Reference proteome</keyword>
<organism evidence="1 2">
    <name type="scientific">Racocetra persica</name>
    <dbReference type="NCBI Taxonomy" id="160502"/>
    <lineage>
        <taxon>Eukaryota</taxon>
        <taxon>Fungi</taxon>
        <taxon>Fungi incertae sedis</taxon>
        <taxon>Mucoromycota</taxon>
        <taxon>Glomeromycotina</taxon>
        <taxon>Glomeromycetes</taxon>
        <taxon>Diversisporales</taxon>
        <taxon>Gigasporaceae</taxon>
        <taxon>Racocetra</taxon>
    </lineage>
</organism>
<evidence type="ECO:0000313" key="1">
    <source>
        <dbReference type="EMBL" id="CAG8460433.1"/>
    </source>
</evidence>
<name>A0ACA9K9D5_9GLOM</name>
<dbReference type="EMBL" id="CAJVQC010000086">
    <property type="protein sequence ID" value="CAG8460433.1"/>
    <property type="molecule type" value="Genomic_DNA"/>
</dbReference>
<proteinExistence type="predicted"/>
<dbReference type="Proteomes" id="UP000789920">
    <property type="component" value="Unassembled WGS sequence"/>
</dbReference>
<evidence type="ECO:0000313" key="2">
    <source>
        <dbReference type="Proteomes" id="UP000789920"/>
    </source>
</evidence>